<dbReference type="AlphaFoldDB" id="A0A2A3ELQ9"/>
<dbReference type="EMBL" id="KZ288222">
    <property type="protein sequence ID" value="PBC32099.1"/>
    <property type="molecule type" value="Genomic_DNA"/>
</dbReference>
<protein>
    <submittedName>
        <fullName evidence="2">Cardioacceleratory peptide receptor</fullName>
    </submittedName>
</protein>
<feature type="coiled-coil region" evidence="1">
    <location>
        <begin position="247"/>
        <end position="274"/>
    </location>
</feature>
<evidence type="ECO:0000313" key="2">
    <source>
        <dbReference type="EMBL" id="PBC32099.1"/>
    </source>
</evidence>
<evidence type="ECO:0000256" key="1">
    <source>
        <dbReference type="SAM" id="Coils"/>
    </source>
</evidence>
<reference evidence="2 3" key="1">
    <citation type="submission" date="2014-07" db="EMBL/GenBank/DDBJ databases">
        <title>Genomic and transcriptomic analysis on Apis cerana provide comprehensive insights into honey bee biology.</title>
        <authorList>
            <person name="Diao Q."/>
            <person name="Sun L."/>
            <person name="Zheng H."/>
            <person name="Zheng H."/>
            <person name="Xu S."/>
            <person name="Wang S."/>
            <person name="Zeng Z."/>
            <person name="Hu F."/>
            <person name="Su S."/>
            <person name="Wu J."/>
        </authorList>
    </citation>
    <scope>NUCLEOTIDE SEQUENCE [LARGE SCALE GENOMIC DNA]</scope>
    <source>
        <tissue evidence="2">Pupae without intestine</tissue>
    </source>
</reference>
<gene>
    <name evidence="2" type="ORF">APICC_05571</name>
</gene>
<keyword evidence="2" id="KW-0675">Receptor</keyword>
<dbReference type="OrthoDB" id="7697313at2759"/>
<dbReference type="Proteomes" id="UP000242457">
    <property type="component" value="Unassembled WGS sequence"/>
</dbReference>
<feature type="coiled-coil region" evidence="1">
    <location>
        <begin position="147"/>
        <end position="202"/>
    </location>
</feature>
<name>A0A2A3ELQ9_APICC</name>
<keyword evidence="1" id="KW-0175">Coiled coil</keyword>
<keyword evidence="3" id="KW-1185">Reference proteome</keyword>
<dbReference type="STRING" id="94128.A0A2A3ELQ9"/>
<accession>A0A2A3ELQ9</accession>
<sequence>MSLVSFTLFIAPTLIIGGCYAVIVATIWSQGGALRQGPTRDTRRVSSRGLIPRAKVKTVKMTLVIVFGYCTTGWRELEFQGNHEGFKETPTSGRAEPSYGDTRLQAGRTVPTYKQETTKHGDATVMEKIQTKMKFLEDSNIVMQTRNQNLITENKALTAQLKEERNEIKRLEKRLTLLREELDFERSKIEEMKKEAEDGKKQMSMGRNTETSTTNIIHKADRGVQVWAVCMGCQRKLESCEKQPPTVTITKSELEVLEKDMQTLRDTIIAREEAWDKAMEREHNYRQQLTRLTTETITARHLSETRNEELKVATNTLLVMVLRFIKCMS</sequence>
<dbReference type="Gene3D" id="1.20.1070.10">
    <property type="entry name" value="Rhodopsin 7-helix transmembrane proteins"/>
    <property type="match status" value="1"/>
</dbReference>
<organism evidence="2 3">
    <name type="scientific">Apis cerana cerana</name>
    <name type="common">Oriental honeybee</name>
    <dbReference type="NCBI Taxonomy" id="94128"/>
    <lineage>
        <taxon>Eukaryota</taxon>
        <taxon>Metazoa</taxon>
        <taxon>Ecdysozoa</taxon>
        <taxon>Arthropoda</taxon>
        <taxon>Hexapoda</taxon>
        <taxon>Insecta</taxon>
        <taxon>Pterygota</taxon>
        <taxon>Neoptera</taxon>
        <taxon>Endopterygota</taxon>
        <taxon>Hymenoptera</taxon>
        <taxon>Apocrita</taxon>
        <taxon>Aculeata</taxon>
        <taxon>Apoidea</taxon>
        <taxon>Anthophila</taxon>
        <taxon>Apidae</taxon>
        <taxon>Apis</taxon>
    </lineage>
</organism>
<proteinExistence type="predicted"/>
<dbReference type="SUPFAM" id="SSF81321">
    <property type="entry name" value="Family A G protein-coupled receptor-like"/>
    <property type="match status" value="1"/>
</dbReference>
<evidence type="ECO:0000313" key="3">
    <source>
        <dbReference type="Proteomes" id="UP000242457"/>
    </source>
</evidence>